<dbReference type="InterPro" id="IPR052024">
    <property type="entry name" value="Methanogen_methyltrans"/>
</dbReference>
<evidence type="ECO:0000259" key="1">
    <source>
        <dbReference type="Pfam" id="PF01208"/>
    </source>
</evidence>
<dbReference type="EMBL" id="PVXL01000054">
    <property type="protein sequence ID" value="PRR71547.1"/>
    <property type="molecule type" value="Genomic_DNA"/>
</dbReference>
<dbReference type="AlphaFoldDB" id="A0A9X7J2R3"/>
<dbReference type="GO" id="GO:0006779">
    <property type="term" value="P:porphyrin-containing compound biosynthetic process"/>
    <property type="evidence" value="ECO:0007669"/>
    <property type="project" value="InterPro"/>
</dbReference>
<keyword evidence="3" id="KW-1185">Reference proteome</keyword>
<dbReference type="Pfam" id="PF01208">
    <property type="entry name" value="URO-D"/>
    <property type="match status" value="1"/>
</dbReference>
<evidence type="ECO:0000313" key="3">
    <source>
        <dbReference type="Proteomes" id="UP000239430"/>
    </source>
</evidence>
<dbReference type="GO" id="GO:0004853">
    <property type="term" value="F:uroporphyrinogen decarboxylase activity"/>
    <property type="evidence" value="ECO:0007669"/>
    <property type="project" value="InterPro"/>
</dbReference>
<dbReference type="PANTHER" id="PTHR47099:SF1">
    <property type="entry name" value="METHYLCOBAMIDE:COM METHYLTRANSFERASE MTBA"/>
    <property type="match status" value="1"/>
</dbReference>
<dbReference type="Gene3D" id="3.20.20.210">
    <property type="match status" value="1"/>
</dbReference>
<gene>
    <name evidence="2" type="ORF">MOST_23850</name>
</gene>
<dbReference type="PANTHER" id="PTHR47099">
    <property type="entry name" value="METHYLCOBAMIDE:COM METHYLTRANSFERASE MTBA"/>
    <property type="match status" value="1"/>
</dbReference>
<dbReference type="GO" id="GO:0032259">
    <property type="term" value="P:methylation"/>
    <property type="evidence" value="ECO:0007669"/>
    <property type="project" value="UniProtKB-KW"/>
</dbReference>
<dbReference type="SUPFAM" id="SSF51726">
    <property type="entry name" value="UROD/MetE-like"/>
    <property type="match status" value="1"/>
</dbReference>
<dbReference type="InterPro" id="IPR038071">
    <property type="entry name" value="UROD/MetE-like_sf"/>
</dbReference>
<dbReference type="RefSeq" id="WP_054935834.1">
    <property type="nucleotide sequence ID" value="NZ_PVXL01000054.1"/>
</dbReference>
<protein>
    <submittedName>
        <fullName evidence="2">Methylcobalamin:coenzyme M methyltransferase</fullName>
    </submittedName>
</protein>
<reference evidence="2 3" key="1">
    <citation type="submission" date="2018-03" db="EMBL/GenBank/DDBJ databases">
        <title>Genome sequence of Moorella stamsii DSM 26217.</title>
        <authorList>
            <person name="Poehlein A."/>
            <person name="Daniel R."/>
        </authorList>
    </citation>
    <scope>NUCLEOTIDE SEQUENCE [LARGE SCALE GENOMIC DNA]</scope>
    <source>
        <strain evidence="3">DSM 26217</strain>
    </source>
</reference>
<dbReference type="InterPro" id="IPR000257">
    <property type="entry name" value="Uroporphyrinogen_deCOase"/>
</dbReference>
<name>A0A9X7J2R3_9FIRM</name>
<sequence>MALELYEERLKRIETAAHLGKPDRVPVVLGIEYFAARYKGMKMAEFIWNTKKGAALILETALELGVDGLLSAMPVSPVAAVAAVFPTRIKLPGRDLGEDELLQFNEAEPLMEVEDYDFIIKHGWKAFFPKLLERCIDFMPLKEALAQLEALGELAVTVNDCFKKAGIPVITGGGIVPPSQLFSAARTIGEFFKDLRRYPQKVIDAMEAALPDVVETGLAAARSSGIDRLIFGATRECGGFVSLAMYERFFHPIFLRIINACVKAGCEVLLHFDSDWTKNLGYLRDFPAGKCILHMDGSTDIFKAKEVLGGHMALKGDVPPSLLTIGTPEKVDTYCRRLIAEVGREGGFILAQGCGVPINAKIENVKAMVEAAQKYGVYSCN</sequence>
<comment type="caution">
    <text evidence="2">The sequence shown here is derived from an EMBL/GenBank/DDBJ whole genome shotgun (WGS) entry which is preliminary data.</text>
</comment>
<keyword evidence="2" id="KW-0808">Transferase</keyword>
<feature type="domain" description="Uroporphyrinogen decarboxylase (URO-D)" evidence="1">
    <location>
        <begin position="150"/>
        <end position="375"/>
    </location>
</feature>
<evidence type="ECO:0000313" key="2">
    <source>
        <dbReference type="EMBL" id="PRR71547.1"/>
    </source>
</evidence>
<keyword evidence="2" id="KW-0489">Methyltransferase</keyword>
<accession>A0A9X7J2R3</accession>
<dbReference type="GO" id="GO:0008168">
    <property type="term" value="F:methyltransferase activity"/>
    <property type="evidence" value="ECO:0007669"/>
    <property type="project" value="UniProtKB-KW"/>
</dbReference>
<proteinExistence type="predicted"/>
<dbReference type="Proteomes" id="UP000239430">
    <property type="component" value="Unassembled WGS sequence"/>
</dbReference>
<organism evidence="2 3">
    <name type="scientific">Neomoorella stamsii</name>
    <dbReference type="NCBI Taxonomy" id="1266720"/>
    <lineage>
        <taxon>Bacteria</taxon>
        <taxon>Bacillati</taxon>
        <taxon>Bacillota</taxon>
        <taxon>Clostridia</taxon>
        <taxon>Neomoorellales</taxon>
        <taxon>Neomoorellaceae</taxon>
        <taxon>Neomoorella</taxon>
    </lineage>
</organism>